<keyword evidence="1" id="KW-0472">Membrane</keyword>
<protein>
    <submittedName>
        <fullName evidence="2">Uncharacterized protein</fullName>
    </submittedName>
</protein>
<feature type="transmembrane region" description="Helical" evidence="1">
    <location>
        <begin position="43"/>
        <end position="63"/>
    </location>
</feature>
<accession>A0A6C0DS64</accession>
<keyword evidence="1" id="KW-1133">Transmembrane helix</keyword>
<organism evidence="2">
    <name type="scientific">viral metagenome</name>
    <dbReference type="NCBI Taxonomy" id="1070528"/>
    <lineage>
        <taxon>unclassified sequences</taxon>
        <taxon>metagenomes</taxon>
        <taxon>organismal metagenomes</taxon>
    </lineage>
</organism>
<keyword evidence="1" id="KW-0812">Transmembrane</keyword>
<reference evidence="2" key="1">
    <citation type="journal article" date="2020" name="Nature">
        <title>Giant virus diversity and host interactions through global metagenomics.</title>
        <authorList>
            <person name="Schulz F."/>
            <person name="Roux S."/>
            <person name="Paez-Espino D."/>
            <person name="Jungbluth S."/>
            <person name="Walsh D.A."/>
            <person name="Denef V.J."/>
            <person name="McMahon K.D."/>
            <person name="Konstantinidis K.T."/>
            <person name="Eloe-Fadrosh E.A."/>
            <person name="Kyrpides N.C."/>
            <person name="Woyke T."/>
        </authorList>
    </citation>
    <scope>NUCLEOTIDE SEQUENCE</scope>
    <source>
        <strain evidence="2">GVMAG-M-3300023174-57</strain>
    </source>
</reference>
<feature type="transmembrane region" description="Helical" evidence="1">
    <location>
        <begin position="12"/>
        <end position="31"/>
    </location>
</feature>
<sequence>MKLNIRFGSQDSYVLILTTLTVVLILTYAYAYYISTKFQGERYIPLISTTRIIVTAAFLIYFYNPLRSTFEYGHALPIIAFSAGISLLLLVNRFDLLNLAHFMLYGQLLPENPKKICRLENAAGQEVDVPAKVQ</sequence>
<evidence type="ECO:0000313" key="2">
    <source>
        <dbReference type="EMBL" id="QHT19361.1"/>
    </source>
</evidence>
<proteinExistence type="predicted"/>
<name>A0A6C0DS64_9ZZZZ</name>
<dbReference type="AlphaFoldDB" id="A0A6C0DS64"/>
<dbReference type="EMBL" id="MN739665">
    <property type="protein sequence ID" value="QHT19361.1"/>
    <property type="molecule type" value="Genomic_DNA"/>
</dbReference>
<evidence type="ECO:0000256" key="1">
    <source>
        <dbReference type="SAM" id="Phobius"/>
    </source>
</evidence>
<feature type="transmembrane region" description="Helical" evidence="1">
    <location>
        <begin position="75"/>
        <end position="94"/>
    </location>
</feature>